<dbReference type="SMART" id="SM00355">
    <property type="entry name" value="ZnF_C2H2"/>
    <property type="match status" value="1"/>
</dbReference>
<keyword evidence="2" id="KW-0677">Repeat</keyword>
<keyword evidence="4" id="KW-0862">Zinc</keyword>
<dbReference type="InterPro" id="IPR013087">
    <property type="entry name" value="Znf_C2H2_type"/>
</dbReference>
<dbReference type="GO" id="GO:0003677">
    <property type="term" value="F:DNA binding"/>
    <property type="evidence" value="ECO:0007669"/>
    <property type="project" value="UniProtKB-ARBA"/>
</dbReference>
<sequence length="165" mass="18814">MNIERLKEDARVNEVQAHADPSANNNEDDDSWLDQMVGDFLIENSSFDIFEFVDPGLQSSTVLTSAEEASEERLSQGEECKVRSEVFEDTLLNAECHDQSKNPKCHDQSEDSDCYNISTEFVDTNLLQVNIKTYTCDVCHRQFNRKENLIPHLRTHSGKKKVSAL</sequence>
<dbReference type="Gene3D" id="3.30.160.60">
    <property type="entry name" value="Classic Zinc Finger"/>
    <property type="match status" value="1"/>
</dbReference>
<feature type="domain" description="C2H2-type" evidence="6">
    <location>
        <begin position="134"/>
        <end position="161"/>
    </location>
</feature>
<protein>
    <submittedName>
        <fullName evidence="7">Zinc finger protein</fullName>
    </submittedName>
</protein>
<dbReference type="GO" id="GO:0008270">
    <property type="term" value="F:zinc ion binding"/>
    <property type="evidence" value="ECO:0007669"/>
    <property type="project" value="UniProtKB-KW"/>
</dbReference>
<dbReference type="PROSITE" id="PS00028">
    <property type="entry name" value="ZINC_FINGER_C2H2_1"/>
    <property type="match status" value="1"/>
</dbReference>
<dbReference type="InterPro" id="IPR036236">
    <property type="entry name" value="Znf_C2H2_sf"/>
</dbReference>
<keyword evidence="3 5" id="KW-0863">Zinc-finger</keyword>
<comment type="caution">
    <text evidence="7">The sequence shown here is derived from an EMBL/GenBank/DDBJ whole genome shotgun (WGS) entry which is preliminary data.</text>
</comment>
<dbReference type="SUPFAM" id="SSF57667">
    <property type="entry name" value="beta-beta-alpha zinc fingers"/>
    <property type="match status" value="1"/>
</dbReference>
<organism evidence="7 8">
    <name type="scientific">Pseudolycoriella hygida</name>
    <dbReference type="NCBI Taxonomy" id="35572"/>
    <lineage>
        <taxon>Eukaryota</taxon>
        <taxon>Metazoa</taxon>
        <taxon>Ecdysozoa</taxon>
        <taxon>Arthropoda</taxon>
        <taxon>Hexapoda</taxon>
        <taxon>Insecta</taxon>
        <taxon>Pterygota</taxon>
        <taxon>Neoptera</taxon>
        <taxon>Endopterygota</taxon>
        <taxon>Diptera</taxon>
        <taxon>Nematocera</taxon>
        <taxon>Sciaroidea</taxon>
        <taxon>Sciaridae</taxon>
        <taxon>Pseudolycoriella</taxon>
    </lineage>
</organism>
<dbReference type="Proteomes" id="UP001151699">
    <property type="component" value="Chromosome A"/>
</dbReference>
<dbReference type="EMBL" id="WJQU01000001">
    <property type="protein sequence ID" value="KAJ6645732.1"/>
    <property type="molecule type" value="Genomic_DNA"/>
</dbReference>
<dbReference type="FunFam" id="3.30.160.60:FF:000110">
    <property type="entry name" value="Zinc finger protein-like"/>
    <property type="match status" value="1"/>
</dbReference>
<evidence type="ECO:0000313" key="8">
    <source>
        <dbReference type="Proteomes" id="UP001151699"/>
    </source>
</evidence>
<keyword evidence="1" id="KW-0479">Metal-binding</keyword>
<evidence type="ECO:0000259" key="6">
    <source>
        <dbReference type="PROSITE" id="PS50157"/>
    </source>
</evidence>
<reference evidence="7" key="1">
    <citation type="submission" date="2022-07" db="EMBL/GenBank/DDBJ databases">
        <authorList>
            <person name="Trinca V."/>
            <person name="Uliana J.V.C."/>
            <person name="Torres T.T."/>
            <person name="Ward R.J."/>
            <person name="Monesi N."/>
        </authorList>
    </citation>
    <scope>NUCLEOTIDE SEQUENCE</scope>
    <source>
        <strain evidence="7">HSMRA1968</strain>
        <tissue evidence="7">Whole embryos</tissue>
    </source>
</reference>
<gene>
    <name evidence="7" type="primary">ZNF813_1</name>
    <name evidence="7" type="ORF">Bhyg_00941</name>
</gene>
<dbReference type="PROSITE" id="PS50157">
    <property type="entry name" value="ZINC_FINGER_C2H2_2"/>
    <property type="match status" value="1"/>
</dbReference>
<proteinExistence type="predicted"/>
<accession>A0A9Q0N9A5</accession>
<evidence type="ECO:0000256" key="3">
    <source>
        <dbReference type="ARBA" id="ARBA00022771"/>
    </source>
</evidence>
<evidence type="ECO:0000256" key="5">
    <source>
        <dbReference type="PROSITE-ProRule" id="PRU00042"/>
    </source>
</evidence>
<name>A0A9Q0N9A5_9DIPT</name>
<evidence type="ECO:0000256" key="2">
    <source>
        <dbReference type="ARBA" id="ARBA00022737"/>
    </source>
</evidence>
<evidence type="ECO:0000256" key="4">
    <source>
        <dbReference type="ARBA" id="ARBA00022833"/>
    </source>
</evidence>
<evidence type="ECO:0000256" key="1">
    <source>
        <dbReference type="ARBA" id="ARBA00022723"/>
    </source>
</evidence>
<dbReference type="AlphaFoldDB" id="A0A9Q0N9A5"/>
<keyword evidence="8" id="KW-1185">Reference proteome</keyword>
<evidence type="ECO:0000313" key="7">
    <source>
        <dbReference type="EMBL" id="KAJ6645732.1"/>
    </source>
</evidence>